<evidence type="ECO:0000313" key="2">
    <source>
        <dbReference type="Proteomes" id="UP000289411"/>
    </source>
</evidence>
<protein>
    <submittedName>
        <fullName evidence="1">Uncharacterized protein</fullName>
    </submittedName>
</protein>
<dbReference type="EMBL" id="QYBC01000009">
    <property type="protein sequence ID" value="RYB04737.1"/>
    <property type="molecule type" value="Genomic_DNA"/>
</dbReference>
<proteinExistence type="predicted"/>
<name>A0A4Q2RCE3_9HYPH</name>
<sequence length="128" mass="13963">MKNRREAGFGGAPVPVAACCHFGGPRVALRQDNRSWTMADMVWDSPAVVRWSPEMTTEQIGVSGDAAETRSFPDLRAALNFVMEELEPTPRMNVGVYPERGSALINLAYIEQAYRTHPMPDGEPGGAA</sequence>
<gene>
    <name evidence="1" type="ORF">D3272_12395</name>
</gene>
<comment type="caution">
    <text evidence="1">The sequence shown here is derived from an EMBL/GenBank/DDBJ whole genome shotgun (WGS) entry which is preliminary data.</text>
</comment>
<evidence type="ECO:0000313" key="1">
    <source>
        <dbReference type="EMBL" id="RYB04737.1"/>
    </source>
</evidence>
<reference evidence="1 2" key="1">
    <citation type="submission" date="2018-09" db="EMBL/GenBank/DDBJ databases">
        <authorList>
            <person name="Grouzdev D.S."/>
            <person name="Krutkina M.S."/>
        </authorList>
    </citation>
    <scope>NUCLEOTIDE SEQUENCE [LARGE SCALE GENOMIC DNA]</scope>
    <source>
        <strain evidence="1 2">RmlP001</strain>
    </source>
</reference>
<keyword evidence="2" id="KW-1185">Reference proteome</keyword>
<dbReference type="Proteomes" id="UP000289411">
    <property type="component" value="Unassembled WGS sequence"/>
</dbReference>
<dbReference type="AlphaFoldDB" id="A0A4Q2RCE3"/>
<organism evidence="1 2">
    <name type="scientific">Lichenibacterium ramalinae</name>
    <dbReference type="NCBI Taxonomy" id="2316527"/>
    <lineage>
        <taxon>Bacteria</taxon>
        <taxon>Pseudomonadati</taxon>
        <taxon>Pseudomonadota</taxon>
        <taxon>Alphaproteobacteria</taxon>
        <taxon>Hyphomicrobiales</taxon>
        <taxon>Lichenihabitantaceae</taxon>
        <taxon>Lichenibacterium</taxon>
    </lineage>
</organism>
<reference evidence="1 2" key="2">
    <citation type="submission" date="2019-02" db="EMBL/GenBank/DDBJ databases">
        <title>'Lichenibacterium ramalinii' gen. nov. sp. nov., 'Lichenibacterium minor' gen. nov. sp. nov.</title>
        <authorList>
            <person name="Pankratov T."/>
        </authorList>
    </citation>
    <scope>NUCLEOTIDE SEQUENCE [LARGE SCALE GENOMIC DNA]</scope>
    <source>
        <strain evidence="1 2">RmlP001</strain>
    </source>
</reference>
<accession>A0A4Q2RCE3</accession>